<name>A0AAD7CN42_MYCRO</name>
<sequence>MFLAFFPLHLAELQVSSLESGNLFPRFHCHSIPVVYKVLRVDVNLCKLHQTIASYLTATVLLLASPAKLLEATSLLAGATRGYRPGDLVTWLPKLPRLPGATYQSHFFLMQRLPVARDPYNRRDGRGEQPNDGVVQRGATGNVLEAPATWECAKSGEATPRNPHLLFHMACLNGSYRGAQRGIIACCDSSYPSRDDITPSTSIAEVRFCILHNAAGAWYGRAVFPEAQARVSEAINSKS</sequence>
<evidence type="ECO:0000313" key="2">
    <source>
        <dbReference type="Proteomes" id="UP001221757"/>
    </source>
</evidence>
<dbReference type="EMBL" id="JARKIE010000336">
    <property type="protein sequence ID" value="KAJ7653409.1"/>
    <property type="molecule type" value="Genomic_DNA"/>
</dbReference>
<comment type="caution">
    <text evidence="1">The sequence shown here is derived from an EMBL/GenBank/DDBJ whole genome shotgun (WGS) entry which is preliminary data.</text>
</comment>
<gene>
    <name evidence="1" type="ORF">B0H17DRAFT_1147123</name>
</gene>
<organism evidence="1 2">
    <name type="scientific">Mycena rosella</name>
    <name type="common">Pink bonnet</name>
    <name type="synonym">Agaricus rosellus</name>
    <dbReference type="NCBI Taxonomy" id="1033263"/>
    <lineage>
        <taxon>Eukaryota</taxon>
        <taxon>Fungi</taxon>
        <taxon>Dikarya</taxon>
        <taxon>Basidiomycota</taxon>
        <taxon>Agaricomycotina</taxon>
        <taxon>Agaricomycetes</taxon>
        <taxon>Agaricomycetidae</taxon>
        <taxon>Agaricales</taxon>
        <taxon>Marasmiineae</taxon>
        <taxon>Mycenaceae</taxon>
        <taxon>Mycena</taxon>
    </lineage>
</organism>
<dbReference type="AlphaFoldDB" id="A0AAD7CN42"/>
<evidence type="ECO:0000313" key="1">
    <source>
        <dbReference type="EMBL" id="KAJ7653409.1"/>
    </source>
</evidence>
<keyword evidence="2" id="KW-1185">Reference proteome</keyword>
<proteinExistence type="predicted"/>
<reference evidence="1" key="1">
    <citation type="submission" date="2023-03" db="EMBL/GenBank/DDBJ databases">
        <title>Massive genome expansion in bonnet fungi (Mycena s.s.) driven by repeated elements and novel gene families across ecological guilds.</title>
        <authorList>
            <consortium name="Lawrence Berkeley National Laboratory"/>
            <person name="Harder C.B."/>
            <person name="Miyauchi S."/>
            <person name="Viragh M."/>
            <person name="Kuo A."/>
            <person name="Thoen E."/>
            <person name="Andreopoulos B."/>
            <person name="Lu D."/>
            <person name="Skrede I."/>
            <person name="Drula E."/>
            <person name="Henrissat B."/>
            <person name="Morin E."/>
            <person name="Kohler A."/>
            <person name="Barry K."/>
            <person name="LaButti K."/>
            <person name="Morin E."/>
            <person name="Salamov A."/>
            <person name="Lipzen A."/>
            <person name="Mereny Z."/>
            <person name="Hegedus B."/>
            <person name="Baldrian P."/>
            <person name="Stursova M."/>
            <person name="Weitz H."/>
            <person name="Taylor A."/>
            <person name="Grigoriev I.V."/>
            <person name="Nagy L.G."/>
            <person name="Martin F."/>
            <person name="Kauserud H."/>
        </authorList>
    </citation>
    <scope>NUCLEOTIDE SEQUENCE</scope>
    <source>
        <strain evidence="1">CBHHK067</strain>
    </source>
</reference>
<protein>
    <submittedName>
        <fullName evidence="1">Uncharacterized protein</fullName>
    </submittedName>
</protein>
<accession>A0AAD7CN42</accession>
<dbReference type="Proteomes" id="UP001221757">
    <property type="component" value="Unassembled WGS sequence"/>
</dbReference>